<dbReference type="OrthoDB" id="2861623at2759"/>
<gene>
    <name evidence="5" type="ORF">BO70DRAFT_393727</name>
</gene>
<dbReference type="PANTHER" id="PTHR35201">
    <property type="entry name" value="TERPENE SYNTHASE"/>
    <property type="match status" value="1"/>
</dbReference>
<comment type="similarity">
    <text evidence="2 4">Belongs to the terpene synthase family.</text>
</comment>
<reference evidence="5 6" key="1">
    <citation type="submission" date="2016-12" db="EMBL/GenBank/DDBJ databases">
        <title>The genomes of Aspergillus section Nigri reveals drivers in fungal speciation.</title>
        <authorList>
            <consortium name="DOE Joint Genome Institute"/>
            <person name="Vesth T.C."/>
            <person name="Nybo J."/>
            <person name="Theobald S."/>
            <person name="Brandl J."/>
            <person name="Frisvad J.C."/>
            <person name="Nielsen K.F."/>
            <person name="Lyhne E.K."/>
            <person name="Kogle M.E."/>
            <person name="Kuo A."/>
            <person name="Riley R."/>
            <person name="Clum A."/>
            <person name="Nolan M."/>
            <person name="Lipzen A."/>
            <person name="Salamov A."/>
            <person name="Henrissat B."/>
            <person name="Wiebenga A."/>
            <person name="De Vries R.P."/>
            <person name="Grigoriev I.V."/>
            <person name="Mortensen U.H."/>
            <person name="Andersen M.R."/>
            <person name="Baker S.E."/>
        </authorList>
    </citation>
    <scope>NUCLEOTIDE SEQUENCE [LARGE SCALE GENOMIC DNA]</scope>
    <source>
        <strain evidence="5 6">CBS 117.55</strain>
    </source>
</reference>
<dbReference type="AlphaFoldDB" id="A0A317WYE2"/>
<keyword evidence="6" id="KW-1185">Reference proteome</keyword>
<evidence type="ECO:0000256" key="3">
    <source>
        <dbReference type="ARBA" id="ARBA00022842"/>
    </source>
</evidence>
<dbReference type="Proteomes" id="UP000247233">
    <property type="component" value="Unassembled WGS sequence"/>
</dbReference>
<dbReference type="PANTHER" id="PTHR35201:SF4">
    <property type="entry name" value="BETA-PINACENE SYNTHASE-RELATED"/>
    <property type="match status" value="1"/>
</dbReference>
<dbReference type="InterPro" id="IPR008949">
    <property type="entry name" value="Isoprenoid_synthase_dom_sf"/>
</dbReference>
<dbReference type="STRING" id="1448321.A0A317WYE2"/>
<dbReference type="VEuPathDB" id="FungiDB:BO70DRAFT_393727"/>
<keyword evidence="3 4" id="KW-0460">Magnesium</keyword>
<evidence type="ECO:0000256" key="4">
    <source>
        <dbReference type="RuleBase" id="RU366034"/>
    </source>
</evidence>
<proteinExistence type="inferred from homology"/>
<dbReference type="GO" id="GO:0046872">
    <property type="term" value="F:metal ion binding"/>
    <property type="evidence" value="ECO:0007669"/>
    <property type="project" value="UniProtKB-KW"/>
</dbReference>
<dbReference type="RefSeq" id="XP_025402407.1">
    <property type="nucleotide sequence ID" value="XM_025546402.1"/>
</dbReference>
<dbReference type="SUPFAM" id="SSF48576">
    <property type="entry name" value="Terpenoid synthases"/>
    <property type="match status" value="1"/>
</dbReference>
<evidence type="ECO:0000313" key="5">
    <source>
        <dbReference type="EMBL" id="PWY89220.1"/>
    </source>
</evidence>
<protein>
    <recommendedName>
        <fullName evidence="4">Terpene synthase</fullName>
        <ecNumber evidence="4">4.2.3.-</ecNumber>
    </recommendedName>
</protein>
<sequence>MDLSEKRAAIPNTLRGQSLLIPDLAALIYPDWTVGRHDHERELKAEIEGDFLVRYVPSAKKQQQLKRSNAAMLAGYFWSGSSVERFRPLAQFMYWFFCWNDEFGCSNLRNDREGTEAYGQASKGFLRWCLDPDNYHQTRLARPAIQGYHNCDSFQEIGEAMQIGHSRDALNRFADSLYKYIDSVCSVQETRSKEVPTLDEYLLNRIHPIGAFPCIMAMEFAYALTIPAWVYSHETSRTMFRETAVSCIIVNDVLSLKNKVAADRFDNVIPLKMLQLDTDSAQTALEDVIKDLQKSRRTFSRAEYLLQMSSEFKQLSQETKDNVQVLIQGCKNMMLGNIKWSLSNSRYILDKYLEGSAARVTL</sequence>
<comment type="caution">
    <text evidence="5">The sequence shown here is derived from an EMBL/GenBank/DDBJ whole genome shotgun (WGS) entry which is preliminary data.</text>
</comment>
<dbReference type="Pfam" id="PF19086">
    <property type="entry name" value="Terpene_syn_C_2"/>
    <property type="match status" value="1"/>
</dbReference>
<evidence type="ECO:0000313" key="6">
    <source>
        <dbReference type="Proteomes" id="UP000247233"/>
    </source>
</evidence>
<organism evidence="5 6">
    <name type="scientific">Aspergillus heteromorphus CBS 117.55</name>
    <dbReference type="NCBI Taxonomy" id="1448321"/>
    <lineage>
        <taxon>Eukaryota</taxon>
        <taxon>Fungi</taxon>
        <taxon>Dikarya</taxon>
        <taxon>Ascomycota</taxon>
        <taxon>Pezizomycotina</taxon>
        <taxon>Eurotiomycetes</taxon>
        <taxon>Eurotiomycetidae</taxon>
        <taxon>Eurotiales</taxon>
        <taxon>Aspergillaceae</taxon>
        <taxon>Aspergillus</taxon>
        <taxon>Aspergillus subgen. Circumdati</taxon>
    </lineage>
</organism>
<keyword evidence="4" id="KW-0479">Metal-binding</keyword>
<dbReference type="EMBL" id="MSFL01000004">
    <property type="protein sequence ID" value="PWY89220.1"/>
    <property type="molecule type" value="Genomic_DNA"/>
</dbReference>
<evidence type="ECO:0000256" key="1">
    <source>
        <dbReference type="ARBA" id="ARBA00001946"/>
    </source>
</evidence>
<comment type="cofactor">
    <cofactor evidence="1 4">
        <name>Mg(2+)</name>
        <dbReference type="ChEBI" id="CHEBI:18420"/>
    </cofactor>
</comment>
<dbReference type="Gene3D" id="1.10.600.10">
    <property type="entry name" value="Farnesyl Diphosphate Synthase"/>
    <property type="match status" value="1"/>
</dbReference>
<name>A0A317WYE2_9EURO</name>
<dbReference type="GO" id="GO:0008299">
    <property type="term" value="P:isoprenoid biosynthetic process"/>
    <property type="evidence" value="ECO:0007669"/>
    <property type="project" value="UniProtKB-ARBA"/>
</dbReference>
<keyword evidence="4" id="KW-0456">Lyase</keyword>
<dbReference type="EC" id="4.2.3.-" evidence="4"/>
<dbReference type="GO" id="GO:0010333">
    <property type="term" value="F:terpene synthase activity"/>
    <property type="evidence" value="ECO:0007669"/>
    <property type="project" value="InterPro"/>
</dbReference>
<accession>A0A317WYE2</accession>
<dbReference type="InterPro" id="IPR034686">
    <property type="entry name" value="Terpene_cyclase-like_2"/>
</dbReference>
<dbReference type="GeneID" id="37068639"/>
<evidence type="ECO:0000256" key="2">
    <source>
        <dbReference type="ARBA" id="ARBA00006333"/>
    </source>
</evidence>